<evidence type="ECO:0000313" key="1">
    <source>
        <dbReference type="EMBL" id="OAP45806.1"/>
    </source>
</evidence>
<comment type="caution">
    <text evidence="1">The sequence shown here is derived from an EMBL/GenBank/DDBJ whole genome shotgun (WGS) entry which is preliminary data.</text>
</comment>
<gene>
    <name evidence="1" type="ORF">AU381_06720</name>
</gene>
<sequence length="93" mass="10090">MSLTADLIADLLSAANEVDKLNPYEVSGLLDRSIDTIRDVREQTGVASSYMQGVVVCLRISSERVGHLSEEDVRRSLVTAAEVLSALVSNRVD</sequence>
<protein>
    <submittedName>
        <fullName evidence="1">Uncharacterized protein</fullName>
    </submittedName>
</protein>
<keyword evidence="2" id="KW-1185">Reference proteome</keyword>
<dbReference type="Proteomes" id="UP000094025">
    <property type="component" value="Unassembled WGS sequence"/>
</dbReference>
<reference evidence="1 2" key="1">
    <citation type="journal article" date="2016" name="Int. J. Syst. Evol. Microbiol.">
        <title>Ensifer glycinis sp. nov., an novel rhizobial species associated with Glycine spp.</title>
        <authorList>
            <person name="Yan H."/>
            <person name="Yan J."/>
            <person name="Sui X.H."/>
            <person name="Wang E.T."/>
            <person name="Chen W.X."/>
            <person name="Zhang X.X."/>
            <person name="Chen W.F."/>
        </authorList>
    </citation>
    <scope>NUCLEOTIDE SEQUENCE [LARGE SCALE GENOMIC DNA]</scope>
    <source>
        <strain evidence="1 2">CCBAU 23380</strain>
    </source>
</reference>
<proteinExistence type="predicted"/>
<organism evidence="1 2">
    <name type="scientific">Sinorhizobium glycinis</name>
    <dbReference type="NCBI Taxonomy" id="1472378"/>
    <lineage>
        <taxon>Bacteria</taxon>
        <taxon>Pseudomonadati</taxon>
        <taxon>Pseudomonadota</taxon>
        <taxon>Alphaproteobacteria</taxon>
        <taxon>Hyphomicrobiales</taxon>
        <taxon>Rhizobiaceae</taxon>
        <taxon>Sinorhizobium/Ensifer group</taxon>
        <taxon>Sinorhizobium</taxon>
    </lineage>
</organism>
<dbReference type="AlphaFoldDB" id="A0A178YEU3"/>
<dbReference type="EMBL" id="LPUX01000037">
    <property type="protein sequence ID" value="OAP45806.1"/>
    <property type="molecule type" value="Genomic_DNA"/>
</dbReference>
<name>A0A178YEU3_9HYPH</name>
<evidence type="ECO:0000313" key="2">
    <source>
        <dbReference type="Proteomes" id="UP000094025"/>
    </source>
</evidence>
<accession>A0A178YEU3</accession>